<dbReference type="CDD" id="cd14498">
    <property type="entry name" value="DSP"/>
    <property type="match status" value="1"/>
</dbReference>
<dbReference type="Gene3D" id="3.90.190.10">
    <property type="entry name" value="Protein tyrosine phosphatase superfamily"/>
    <property type="match status" value="1"/>
</dbReference>
<dbReference type="PROSITE" id="PS50056">
    <property type="entry name" value="TYR_PHOSPHATASE_2"/>
    <property type="match status" value="1"/>
</dbReference>
<dbReference type="Pfam" id="PF00782">
    <property type="entry name" value="DSPc"/>
    <property type="match status" value="1"/>
</dbReference>
<sequence>MQPNVNAEAHEIVPGLWLGSAKAAEDIKFLRSKGISAIVNATKDLPFYHADPRVDREYTRIDVDDNLQKDQIERMFHMLSHATGFVHKNHRMQNKAVLIHCFAGIQRSACITAAYLMKYYDMSLKQAIVTVVSKRPVAFYRGINFLQTLKWWEQTLKQKCIQ</sequence>
<gene>
    <name evidence="5" type="ORF">KOM_12_437</name>
</gene>
<reference evidence="5" key="1">
    <citation type="submission" date="2021-06" db="EMBL/GenBank/DDBJ databases">
        <authorList>
            <person name="Rolland C."/>
        </authorList>
    </citation>
    <scope>NUCLEOTIDE SEQUENCE</scope>
    <source>
        <strain evidence="5">347.936635</strain>
    </source>
</reference>
<accession>A0A8F8KTD3</accession>
<proteinExistence type="predicted"/>
<dbReference type="PANTHER" id="PTHR10159">
    <property type="entry name" value="DUAL SPECIFICITY PROTEIN PHOSPHATASE"/>
    <property type="match status" value="1"/>
</dbReference>
<keyword evidence="1" id="KW-0378">Hydrolase</keyword>
<dbReference type="InterPro" id="IPR020422">
    <property type="entry name" value="TYR_PHOSPHATASE_DUAL_dom"/>
</dbReference>
<feature type="domain" description="Tyrosine specific protein phosphatases" evidence="4">
    <location>
        <begin position="73"/>
        <end position="136"/>
    </location>
</feature>
<evidence type="ECO:0000256" key="2">
    <source>
        <dbReference type="ARBA" id="ARBA00022912"/>
    </source>
</evidence>
<dbReference type="InterPro" id="IPR000340">
    <property type="entry name" value="Dual-sp_phosphatase_cat-dom"/>
</dbReference>
<dbReference type="InterPro" id="IPR000387">
    <property type="entry name" value="Tyr_Pase_dom"/>
</dbReference>
<dbReference type="SMART" id="SM00195">
    <property type="entry name" value="DSPc"/>
    <property type="match status" value="1"/>
</dbReference>
<evidence type="ECO:0000313" key="5">
    <source>
        <dbReference type="EMBL" id="QYA18705.1"/>
    </source>
</evidence>
<name>A0A8F8KTD3_9VIRU</name>
<dbReference type="InterPro" id="IPR016130">
    <property type="entry name" value="Tyr_Pase_AS"/>
</dbReference>
<dbReference type="PROSITE" id="PS50054">
    <property type="entry name" value="TYR_PHOSPHATASE_DUAL"/>
    <property type="match status" value="1"/>
</dbReference>
<dbReference type="PANTHER" id="PTHR10159:SF519">
    <property type="entry name" value="DUAL SPECIFICITY PROTEIN PHOSPHATASE MPK3"/>
    <property type="match status" value="1"/>
</dbReference>
<feature type="domain" description="Tyrosine-protein phosphatase" evidence="3">
    <location>
        <begin position="8"/>
        <end position="158"/>
    </location>
</feature>
<evidence type="ECO:0000259" key="4">
    <source>
        <dbReference type="PROSITE" id="PS50056"/>
    </source>
</evidence>
<dbReference type="PROSITE" id="PS00383">
    <property type="entry name" value="TYR_PHOSPHATASE_1"/>
    <property type="match status" value="1"/>
</dbReference>
<dbReference type="SUPFAM" id="SSF52799">
    <property type="entry name" value="(Phosphotyrosine protein) phosphatases II"/>
    <property type="match status" value="1"/>
</dbReference>
<dbReference type="GO" id="GO:0004721">
    <property type="term" value="F:phosphoprotein phosphatase activity"/>
    <property type="evidence" value="ECO:0007669"/>
    <property type="project" value="UniProtKB-KW"/>
</dbReference>
<evidence type="ECO:0000259" key="3">
    <source>
        <dbReference type="PROSITE" id="PS50054"/>
    </source>
</evidence>
<dbReference type="InterPro" id="IPR029021">
    <property type="entry name" value="Prot-tyrosine_phosphatase-like"/>
</dbReference>
<protein>
    <submittedName>
        <fullName evidence="5">Dual-specificity phosphatase</fullName>
    </submittedName>
</protein>
<keyword evidence="2" id="KW-0904">Protein phosphatase</keyword>
<organism evidence="5">
    <name type="scientific">Clandestinovirus</name>
    <dbReference type="NCBI Taxonomy" id="2831644"/>
    <lineage>
        <taxon>Viruses</taxon>
    </lineage>
</organism>
<evidence type="ECO:0000256" key="1">
    <source>
        <dbReference type="ARBA" id="ARBA00022801"/>
    </source>
</evidence>
<dbReference type="EMBL" id="MZ420154">
    <property type="protein sequence ID" value="QYA18705.1"/>
    <property type="molecule type" value="Genomic_DNA"/>
</dbReference>